<protein>
    <submittedName>
        <fullName evidence="1">Uncharacterized protein</fullName>
    </submittedName>
</protein>
<name>A0A814HVP6_9BILA</name>
<proteinExistence type="predicted"/>
<gene>
    <name evidence="1" type="ORF">OXX778_LOCUS17064</name>
</gene>
<evidence type="ECO:0000313" key="1">
    <source>
        <dbReference type="EMBL" id="CAF1014569.1"/>
    </source>
</evidence>
<keyword evidence="2" id="KW-1185">Reference proteome</keyword>
<dbReference type="OrthoDB" id="6617931at2759"/>
<sequence length="573" mass="67893">MSLLNYAIRFSYEEWTEHISKIKQNNERQRLLIDFHDKLSYKLQGIYNIKCWLKNVYNWFNKSIYWTARYNCLSNNCQVKFDCMIKSEPSKHADILVIIRQKGECLHEKIIKKRRINEDEMTKLGLDVMAKGVSNIYDENLIFNFENNCSEDFFEAKTTNQNVLKMIRSKVKKENQISNDYSIDSRAALSICKSICIQTNNLSGYIQEISEYPYGLMLLNEIQFETEIQKDSIANIEKNVRTRNYDQDKLEKEIDSDNNESKIRNEIIEALNRENFIESNEKKIKNSSHFESYFKILLKKFSQVIDEETNIDCFRANKFYCPDLFSIIENYLYILPLWSGILINEQKLQVTRLSNNPVENWFNHLKNNMLKGERVMPSSLVALVYKKLLSKYILYYNDNDLILAQPKKSKLNIDEEKWKKDEKKSKKQKGFYFQKIKDFGKDNSLRKNEMNDSRVLTALNECFDFRNEICNELLVISKPNFLSQKYPILLIVNNQINDLNPNEIPLILNLDEETYNLIGMTLHNENHFIMKLFDGKNFFDIDNLDPQTSAKNNSNLIGDKQFLITNIFYEKIF</sequence>
<dbReference type="AlphaFoldDB" id="A0A814HVP6"/>
<dbReference type="Proteomes" id="UP000663879">
    <property type="component" value="Unassembled WGS sequence"/>
</dbReference>
<evidence type="ECO:0000313" key="2">
    <source>
        <dbReference type="Proteomes" id="UP000663879"/>
    </source>
</evidence>
<accession>A0A814HVP6</accession>
<organism evidence="1 2">
    <name type="scientific">Brachionus calyciflorus</name>
    <dbReference type="NCBI Taxonomy" id="104777"/>
    <lineage>
        <taxon>Eukaryota</taxon>
        <taxon>Metazoa</taxon>
        <taxon>Spiralia</taxon>
        <taxon>Gnathifera</taxon>
        <taxon>Rotifera</taxon>
        <taxon>Eurotatoria</taxon>
        <taxon>Monogononta</taxon>
        <taxon>Pseudotrocha</taxon>
        <taxon>Ploima</taxon>
        <taxon>Brachionidae</taxon>
        <taxon>Brachionus</taxon>
    </lineage>
</organism>
<reference evidence="1" key="1">
    <citation type="submission" date="2021-02" db="EMBL/GenBank/DDBJ databases">
        <authorList>
            <person name="Nowell W R."/>
        </authorList>
    </citation>
    <scope>NUCLEOTIDE SEQUENCE</scope>
    <source>
        <strain evidence="1">Ploen Becks lab</strain>
    </source>
</reference>
<comment type="caution">
    <text evidence="1">The sequence shown here is derived from an EMBL/GenBank/DDBJ whole genome shotgun (WGS) entry which is preliminary data.</text>
</comment>
<dbReference type="EMBL" id="CAJNOC010004243">
    <property type="protein sequence ID" value="CAF1014569.1"/>
    <property type="molecule type" value="Genomic_DNA"/>
</dbReference>